<dbReference type="AlphaFoldDB" id="A0A0K9FDJ8"/>
<evidence type="ECO:0008006" key="3">
    <source>
        <dbReference type="Google" id="ProtNLM"/>
    </source>
</evidence>
<dbReference type="OrthoDB" id="2738838at2"/>
<dbReference type="InterPro" id="IPR025372">
    <property type="entry name" value="DUF4362"/>
</dbReference>
<evidence type="ECO:0000313" key="2">
    <source>
        <dbReference type="Proteomes" id="UP000037326"/>
    </source>
</evidence>
<dbReference type="RefSeq" id="WP_049665889.1">
    <property type="nucleotide sequence ID" value="NZ_JBIVRT010000013.1"/>
</dbReference>
<protein>
    <recommendedName>
        <fullName evidence="3">DUF4362 domain-containing protein</fullName>
    </recommendedName>
</protein>
<evidence type="ECO:0000313" key="1">
    <source>
        <dbReference type="EMBL" id="KMY32545.1"/>
    </source>
</evidence>
<name>A0A0K9FDJ8_9BACI</name>
<proteinExistence type="predicted"/>
<dbReference type="GeneID" id="96598681"/>
<dbReference type="PATRIC" id="fig|582475.4.peg.1701"/>
<reference evidence="2" key="1">
    <citation type="submission" date="2015-07" db="EMBL/GenBank/DDBJ databases">
        <authorList>
            <consortium name="Consortium for Microbial Forensics and Genomics (microFORGE)"/>
            <person name="Knight B.M."/>
            <person name="Roberts D.P."/>
            <person name="Lin D."/>
            <person name="Hari K."/>
            <person name="Fletcher J."/>
            <person name="Melcher U."/>
            <person name="Blagden T."/>
            <person name="Winegar R.A."/>
        </authorList>
    </citation>
    <scope>NUCLEOTIDE SEQUENCE [LARGE SCALE GENOMIC DNA]</scope>
    <source>
        <strain evidence="2">DSM 23493</strain>
    </source>
</reference>
<gene>
    <name evidence="1" type="ORF">ACZ11_10535</name>
</gene>
<comment type="caution">
    <text evidence="1">The sequence shown here is derived from an EMBL/GenBank/DDBJ whole genome shotgun (WGS) entry which is preliminary data.</text>
</comment>
<organism evidence="1 2">
    <name type="scientific">Lysinibacillus xylanilyticus</name>
    <dbReference type="NCBI Taxonomy" id="582475"/>
    <lineage>
        <taxon>Bacteria</taxon>
        <taxon>Bacillati</taxon>
        <taxon>Bacillota</taxon>
        <taxon>Bacilli</taxon>
        <taxon>Bacillales</taxon>
        <taxon>Bacillaceae</taxon>
        <taxon>Lysinibacillus</taxon>
    </lineage>
</organism>
<dbReference type="Proteomes" id="UP000037326">
    <property type="component" value="Unassembled WGS sequence"/>
</dbReference>
<sequence length="127" mass="14487">MRFVIVGLLLLLMVGCQSNNIEEVINEHGDIQNLESLDKFVENIKNQKKAEINYVQYGIEGQRGVSTLAFDGEQINISHSVDGDFIEEYSCKKIIVETEEGINKYILNECNENLNENVEFLSVPIYK</sequence>
<accession>A0A0K9FDJ8</accession>
<dbReference type="EMBL" id="LFXJ01000005">
    <property type="protein sequence ID" value="KMY32545.1"/>
    <property type="molecule type" value="Genomic_DNA"/>
</dbReference>
<dbReference type="Pfam" id="PF14275">
    <property type="entry name" value="DUF4362"/>
    <property type="match status" value="1"/>
</dbReference>
<dbReference type="PROSITE" id="PS51257">
    <property type="entry name" value="PROKAR_LIPOPROTEIN"/>
    <property type="match status" value="1"/>
</dbReference>